<dbReference type="GO" id="GO:0016625">
    <property type="term" value="F:oxidoreductase activity, acting on the aldehyde or oxo group of donors, iron-sulfur protein as acceptor"/>
    <property type="evidence" value="ECO:0007669"/>
    <property type="project" value="UniProtKB-ARBA"/>
</dbReference>
<dbReference type="InterPro" id="IPR011896">
    <property type="entry name" value="OFOB"/>
</dbReference>
<evidence type="ECO:0000256" key="7">
    <source>
        <dbReference type="ARBA" id="ARBA00023004"/>
    </source>
</evidence>
<comment type="cofactor">
    <cofactor evidence="3">
        <name>[4Fe-4S] cluster</name>
        <dbReference type="ChEBI" id="CHEBI:49883"/>
    </cofactor>
</comment>
<name>A0A2G9Y778_9BACT</name>
<keyword evidence="4" id="KW-0479">Metal-binding</keyword>
<dbReference type="SUPFAM" id="SSF52518">
    <property type="entry name" value="Thiamin diphosphate-binding fold (THDP-binding)"/>
    <property type="match status" value="1"/>
</dbReference>
<dbReference type="GO" id="GO:0030976">
    <property type="term" value="F:thiamine pyrophosphate binding"/>
    <property type="evidence" value="ECO:0007669"/>
    <property type="project" value="InterPro"/>
</dbReference>
<feature type="domain" description="Thiamine pyrophosphate enzyme TPP-binding" evidence="10">
    <location>
        <begin position="47"/>
        <end position="194"/>
    </location>
</feature>
<dbReference type="InterPro" id="IPR032686">
    <property type="entry name" value="PFO_beta_C"/>
</dbReference>
<evidence type="ECO:0000313" key="12">
    <source>
        <dbReference type="EMBL" id="PIP15064.1"/>
    </source>
</evidence>
<keyword evidence="6" id="KW-0560">Oxidoreductase</keyword>
<dbReference type="GO" id="GO:0051536">
    <property type="term" value="F:iron-sulfur cluster binding"/>
    <property type="evidence" value="ECO:0007669"/>
    <property type="project" value="UniProtKB-KW"/>
</dbReference>
<evidence type="ECO:0000256" key="2">
    <source>
        <dbReference type="ARBA" id="ARBA00001964"/>
    </source>
</evidence>
<evidence type="ECO:0000313" key="13">
    <source>
        <dbReference type="Proteomes" id="UP000231025"/>
    </source>
</evidence>
<comment type="caution">
    <text evidence="12">The sequence shown here is derived from an EMBL/GenBank/DDBJ whole genome shotgun (WGS) entry which is preliminary data.</text>
</comment>
<dbReference type="NCBIfam" id="TIGR02177">
    <property type="entry name" value="PorB_KorB"/>
    <property type="match status" value="1"/>
</dbReference>
<evidence type="ECO:0000256" key="6">
    <source>
        <dbReference type="ARBA" id="ARBA00023002"/>
    </source>
</evidence>
<feature type="domain" description="Pyruvate ferredoxin oxidoreductase beta subunit C-terminal" evidence="11">
    <location>
        <begin position="198"/>
        <end position="263"/>
    </location>
</feature>
<accession>A0A2G9Y778</accession>
<evidence type="ECO:0000256" key="3">
    <source>
        <dbReference type="ARBA" id="ARBA00001966"/>
    </source>
</evidence>
<comment type="cofactor">
    <cofactor evidence="2">
        <name>thiamine diphosphate</name>
        <dbReference type="ChEBI" id="CHEBI:58937"/>
    </cofactor>
</comment>
<dbReference type="AlphaFoldDB" id="A0A2G9Y778"/>
<dbReference type="PANTHER" id="PTHR48084">
    <property type="entry name" value="2-OXOGLUTARATE OXIDOREDUCTASE SUBUNIT KORB-RELATED"/>
    <property type="match status" value="1"/>
</dbReference>
<reference evidence="12 13" key="1">
    <citation type="submission" date="2017-09" db="EMBL/GenBank/DDBJ databases">
        <title>Depth-based differentiation of microbial function through sediment-hosted aquifers and enrichment of novel symbionts in the deep terrestrial subsurface.</title>
        <authorList>
            <person name="Probst A.J."/>
            <person name="Ladd B."/>
            <person name="Jarett J.K."/>
            <person name="Geller-Mcgrath D.E."/>
            <person name="Sieber C.M."/>
            <person name="Emerson J.B."/>
            <person name="Anantharaman K."/>
            <person name="Thomas B.C."/>
            <person name="Malmstrom R."/>
            <person name="Stieglmeier M."/>
            <person name="Klingl A."/>
            <person name="Woyke T."/>
            <person name="Ryan C.M."/>
            <person name="Banfield J.F."/>
        </authorList>
    </citation>
    <scope>NUCLEOTIDE SEQUENCE [LARGE SCALE GENOMIC DNA]</scope>
    <source>
        <strain evidence="12">CG23_combo_of_CG06-09_8_20_14_all_35_49</strain>
    </source>
</reference>
<dbReference type="Gene3D" id="3.40.50.970">
    <property type="match status" value="1"/>
</dbReference>
<evidence type="ECO:0000259" key="10">
    <source>
        <dbReference type="Pfam" id="PF02775"/>
    </source>
</evidence>
<sequence>MSTIQDFTGYKPTWCSGCGNWGIGMAIKQTLVQLGLTPSDIAVVFGIGCSGNMNDFLNAYTIHSLHGRAIPNAIGIKLANHKLPVICVVGDGDCYGEGGNHLLHACRGNHDITVIVHDNRVYGLTTGQVAPTAQKGYQSKSTPAGIIEVPVNPLVLALTSGATFIAQAFAADAVQMATIIKAGIEHRGFSLINILQPCVTFNKVNTYQYYLQRSYKLEKNYQKDDFRSALNKSLELLEEKFPLGVIYQVKKPTYTESLPQIKEKPLVEKERFRDFEKIVKDFI</sequence>
<dbReference type="PANTHER" id="PTHR48084:SF4">
    <property type="entry name" value="2-OXOGLUTARATE OXIDOREDUCTASE SUBUNIT KORB"/>
    <property type="match status" value="1"/>
</dbReference>
<dbReference type="Proteomes" id="UP000231025">
    <property type="component" value="Unassembled WGS sequence"/>
</dbReference>
<keyword evidence="8" id="KW-0411">Iron-sulfur</keyword>
<dbReference type="EMBL" id="PCRE01000024">
    <property type="protein sequence ID" value="PIP15064.1"/>
    <property type="molecule type" value="Genomic_DNA"/>
</dbReference>
<dbReference type="InterPro" id="IPR051457">
    <property type="entry name" value="2-oxoacid:Fd_oxidoreductase"/>
</dbReference>
<evidence type="ECO:0000256" key="1">
    <source>
        <dbReference type="ARBA" id="ARBA00001946"/>
    </source>
</evidence>
<proteinExistence type="predicted"/>
<evidence type="ECO:0000256" key="4">
    <source>
        <dbReference type="ARBA" id="ARBA00022723"/>
    </source>
</evidence>
<evidence type="ECO:0000256" key="9">
    <source>
        <dbReference type="ARBA" id="ARBA00023052"/>
    </source>
</evidence>
<protein>
    <submittedName>
        <fullName evidence="12">2-oxoacid ferredoxin oxidoreductase</fullName>
    </submittedName>
</protein>
<dbReference type="GO" id="GO:0045333">
    <property type="term" value="P:cellular respiration"/>
    <property type="evidence" value="ECO:0007669"/>
    <property type="project" value="UniProtKB-ARBA"/>
</dbReference>
<evidence type="ECO:0000259" key="11">
    <source>
        <dbReference type="Pfam" id="PF12367"/>
    </source>
</evidence>
<keyword evidence="7" id="KW-0408">Iron</keyword>
<dbReference type="GO" id="GO:0046872">
    <property type="term" value="F:metal ion binding"/>
    <property type="evidence" value="ECO:0007669"/>
    <property type="project" value="UniProtKB-KW"/>
</dbReference>
<evidence type="ECO:0000256" key="8">
    <source>
        <dbReference type="ARBA" id="ARBA00023014"/>
    </source>
</evidence>
<dbReference type="Pfam" id="PF02775">
    <property type="entry name" value="TPP_enzyme_C"/>
    <property type="match status" value="1"/>
</dbReference>
<keyword evidence="9" id="KW-0786">Thiamine pyrophosphate</keyword>
<dbReference type="InterPro" id="IPR029061">
    <property type="entry name" value="THDP-binding"/>
</dbReference>
<gene>
    <name evidence="12" type="ORF">COX47_01620</name>
</gene>
<comment type="cofactor">
    <cofactor evidence="1">
        <name>Mg(2+)</name>
        <dbReference type="ChEBI" id="CHEBI:18420"/>
    </cofactor>
</comment>
<keyword evidence="5" id="KW-0460">Magnesium</keyword>
<organism evidence="12 13">
    <name type="scientific">Candidatus Roizmanbacteria bacterium CG23_combo_of_CG06-09_8_20_14_all_35_49</name>
    <dbReference type="NCBI Taxonomy" id="1974863"/>
    <lineage>
        <taxon>Bacteria</taxon>
        <taxon>Candidatus Roizmaniibacteriota</taxon>
    </lineage>
</organism>
<dbReference type="CDD" id="cd03375">
    <property type="entry name" value="TPP_OGFOR"/>
    <property type="match status" value="1"/>
</dbReference>
<evidence type="ECO:0000256" key="5">
    <source>
        <dbReference type="ARBA" id="ARBA00022842"/>
    </source>
</evidence>
<dbReference type="InterPro" id="IPR011766">
    <property type="entry name" value="TPP_enzyme_TPP-bd"/>
</dbReference>
<dbReference type="Pfam" id="PF12367">
    <property type="entry name" value="PFO_beta_C"/>
    <property type="match status" value="1"/>
</dbReference>